<feature type="transmembrane region" description="Helical" evidence="2">
    <location>
        <begin position="89"/>
        <end position="118"/>
    </location>
</feature>
<feature type="region of interest" description="Disordered" evidence="1">
    <location>
        <begin position="272"/>
        <end position="386"/>
    </location>
</feature>
<organism evidence="3 4">
    <name type="scientific">Lentinula raphanica</name>
    <dbReference type="NCBI Taxonomy" id="153919"/>
    <lineage>
        <taxon>Eukaryota</taxon>
        <taxon>Fungi</taxon>
        <taxon>Dikarya</taxon>
        <taxon>Basidiomycota</taxon>
        <taxon>Agaricomycotina</taxon>
        <taxon>Agaricomycetes</taxon>
        <taxon>Agaricomycetidae</taxon>
        <taxon>Agaricales</taxon>
        <taxon>Marasmiineae</taxon>
        <taxon>Omphalotaceae</taxon>
        <taxon>Lentinula</taxon>
    </lineage>
</organism>
<dbReference type="EMBL" id="MU806072">
    <property type="protein sequence ID" value="KAJ3840601.1"/>
    <property type="molecule type" value="Genomic_DNA"/>
</dbReference>
<proteinExistence type="predicted"/>
<keyword evidence="2" id="KW-0472">Membrane</keyword>
<comment type="caution">
    <text evidence="3">The sequence shown here is derived from an EMBL/GenBank/DDBJ whole genome shotgun (WGS) entry which is preliminary data.</text>
</comment>
<dbReference type="AlphaFoldDB" id="A0AA38UGU8"/>
<evidence type="ECO:0000256" key="1">
    <source>
        <dbReference type="SAM" id="MobiDB-lite"/>
    </source>
</evidence>
<feature type="transmembrane region" description="Helical" evidence="2">
    <location>
        <begin position="56"/>
        <end position="77"/>
    </location>
</feature>
<evidence type="ECO:0000313" key="4">
    <source>
        <dbReference type="Proteomes" id="UP001163846"/>
    </source>
</evidence>
<sequence>MQQPALSSFSISAAFPHPVKQEDITIPRSLLYLIVSSLFVSFLLLIVSFLDLGYCSLWLTPPLCLFTLLYFAGVLFLSRMERTAEEPTYFPTVVFIGYIMTILWLVAFILTVVVFAVYPNIVAGLRHLGLHTVSVGLQRFECLLCMTNLGLVGGFTARSHVIAMEEGDPENWRILIEKNQNPAARLQIRVHHHVNLNDPSMIQEPREAPAPTIQPDWITAAVLEDNMAVAPRTPKPPPSPCPQIEISPPGPVDDLYDEFYMNDYQREEVPVAPLSPRTPLSPRAPSSPQASHSPVVAHVSRDEPVEAESEHYPTAKERFEQVYSPHQPVFSPDHPVHASQSPYRLQGAPYDTDSAYDDSEPPETPDRWSDEDEVEEEFHAPHLNFK</sequence>
<keyword evidence="4" id="KW-1185">Reference proteome</keyword>
<gene>
    <name evidence="3" type="ORF">F5878DRAFT_612720</name>
</gene>
<feature type="compositionally biased region" description="Acidic residues" evidence="1">
    <location>
        <begin position="354"/>
        <end position="376"/>
    </location>
</feature>
<protein>
    <submittedName>
        <fullName evidence="3">Uncharacterized protein</fullName>
    </submittedName>
</protein>
<reference evidence="3" key="1">
    <citation type="submission" date="2022-08" db="EMBL/GenBank/DDBJ databases">
        <authorList>
            <consortium name="DOE Joint Genome Institute"/>
            <person name="Min B."/>
            <person name="Riley R."/>
            <person name="Sierra-Patev S."/>
            <person name="Naranjo-Ortiz M."/>
            <person name="Looney B."/>
            <person name="Konkel Z."/>
            <person name="Slot J.C."/>
            <person name="Sakamoto Y."/>
            <person name="Steenwyk J.L."/>
            <person name="Rokas A."/>
            <person name="Carro J."/>
            <person name="Camarero S."/>
            <person name="Ferreira P."/>
            <person name="Molpeceres G."/>
            <person name="Ruiz-Duenas F.J."/>
            <person name="Serrano A."/>
            <person name="Henrissat B."/>
            <person name="Drula E."/>
            <person name="Hughes K.W."/>
            <person name="Mata J.L."/>
            <person name="Ishikawa N.K."/>
            <person name="Vargas-Isla R."/>
            <person name="Ushijima S."/>
            <person name="Smith C.A."/>
            <person name="Ahrendt S."/>
            <person name="Andreopoulos W."/>
            <person name="He G."/>
            <person name="Labutti K."/>
            <person name="Lipzen A."/>
            <person name="Ng V."/>
            <person name="Sandor L."/>
            <person name="Barry K."/>
            <person name="Martinez A.T."/>
            <person name="Xiao Y."/>
            <person name="Gibbons J.G."/>
            <person name="Terashima K."/>
            <person name="Hibbett D.S."/>
            <person name="Grigoriev I.V."/>
        </authorList>
    </citation>
    <scope>NUCLEOTIDE SEQUENCE</scope>
    <source>
        <strain evidence="3">TFB9207</strain>
    </source>
</reference>
<keyword evidence="2" id="KW-0812">Transmembrane</keyword>
<feature type="transmembrane region" description="Helical" evidence="2">
    <location>
        <begin position="30"/>
        <end position="50"/>
    </location>
</feature>
<keyword evidence="2" id="KW-1133">Transmembrane helix</keyword>
<evidence type="ECO:0000313" key="3">
    <source>
        <dbReference type="EMBL" id="KAJ3840601.1"/>
    </source>
</evidence>
<accession>A0AA38UGU8</accession>
<dbReference type="Proteomes" id="UP001163846">
    <property type="component" value="Unassembled WGS sequence"/>
</dbReference>
<feature type="compositionally biased region" description="Basic and acidic residues" evidence="1">
    <location>
        <begin position="299"/>
        <end position="320"/>
    </location>
</feature>
<evidence type="ECO:0000256" key="2">
    <source>
        <dbReference type="SAM" id="Phobius"/>
    </source>
</evidence>
<name>A0AA38UGU8_9AGAR</name>